<dbReference type="RefSeq" id="WP_343939525.1">
    <property type="nucleotide sequence ID" value="NZ_BAAAHP010000029.1"/>
</dbReference>
<comment type="caution">
    <text evidence="2">The sequence shown here is derived from an EMBL/GenBank/DDBJ whole genome shotgun (WGS) entry which is preliminary data.</text>
</comment>
<evidence type="ECO:0000313" key="3">
    <source>
        <dbReference type="Proteomes" id="UP001499967"/>
    </source>
</evidence>
<evidence type="ECO:0000259" key="1">
    <source>
        <dbReference type="Pfam" id="PF12680"/>
    </source>
</evidence>
<name>A0ABN1PB91_9PSEU</name>
<accession>A0ABN1PB91</accession>
<dbReference type="Proteomes" id="UP001499967">
    <property type="component" value="Unassembled WGS sequence"/>
</dbReference>
<dbReference type="Pfam" id="PF12680">
    <property type="entry name" value="SnoaL_2"/>
    <property type="match status" value="1"/>
</dbReference>
<dbReference type="EMBL" id="BAAAHP010000029">
    <property type="protein sequence ID" value="GAA0925773.1"/>
    <property type="molecule type" value="Genomic_DNA"/>
</dbReference>
<gene>
    <name evidence="2" type="ORF">GCM10009559_10720</name>
</gene>
<reference evidence="2 3" key="1">
    <citation type="journal article" date="2019" name="Int. J. Syst. Evol. Microbiol.">
        <title>The Global Catalogue of Microorganisms (GCM) 10K type strain sequencing project: providing services to taxonomists for standard genome sequencing and annotation.</title>
        <authorList>
            <consortium name="The Broad Institute Genomics Platform"/>
            <consortium name="The Broad Institute Genome Sequencing Center for Infectious Disease"/>
            <person name="Wu L."/>
            <person name="Ma J."/>
        </authorList>
    </citation>
    <scope>NUCLEOTIDE SEQUENCE [LARGE SCALE GENOMIC DNA]</scope>
    <source>
        <strain evidence="2 3">JCM 11117</strain>
    </source>
</reference>
<dbReference type="InterPro" id="IPR032710">
    <property type="entry name" value="NTF2-like_dom_sf"/>
</dbReference>
<dbReference type="Gene3D" id="3.10.450.50">
    <property type="match status" value="1"/>
</dbReference>
<feature type="domain" description="SnoaL-like" evidence="1">
    <location>
        <begin position="23"/>
        <end position="101"/>
    </location>
</feature>
<dbReference type="SUPFAM" id="SSF54427">
    <property type="entry name" value="NTF2-like"/>
    <property type="match status" value="1"/>
</dbReference>
<organism evidence="2 3">
    <name type="scientific">Pseudonocardia zijingensis</name>
    <dbReference type="NCBI Taxonomy" id="153376"/>
    <lineage>
        <taxon>Bacteria</taxon>
        <taxon>Bacillati</taxon>
        <taxon>Actinomycetota</taxon>
        <taxon>Actinomycetes</taxon>
        <taxon>Pseudonocardiales</taxon>
        <taxon>Pseudonocardiaceae</taxon>
        <taxon>Pseudonocardia</taxon>
    </lineage>
</organism>
<protein>
    <recommendedName>
        <fullName evidence="1">SnoaL-like domain-containing protein</fullName>
    </recommendedName>
</protein>
<evidence type="ECO:0000313" key="2">
    <source>
        <dbReference type="EMBL" id="GAA0925773.1"/>
    </source>
</evidence>
<dbReference type="InterPro" id="IPR037401">
    <property type="entry name" value="SnoaL-like"/>
</dbReference>
<keyword evidence="3" id="KW-1185">Reference proteome</keyword>
<sequence length="123" mass="13119">MSQNTPSEHTDVAREPEDLSRLFLRRVNAGDVDGLVALYESDAVLATPDGGEVRGEAGIRAFYAALVASAPRFAPGEQHPALRVGDLALTSTRLPGGAGATAEVARQQPDGTWRWILDRPNVL</sequence>
<proteinExistence type="predicted"/>